<dbReference type="InterPro" id="IPR000477">
    <property type="entry name" value="RT_dom"/>
</dbReference>
<organism evidence="11 12">
    <name type="scientific">Arabidopsis suecica</name>
    <name type="common">Swedish thale-cress</name>
    <name type="synonym">Cardaminopsis suecica</name>
    <dbReference type="NCBI Taxonomy" id="45249"/>
    <lineage>
        <taxon>Eukaryota</taxon>
        <taxon>Viridiplantae</taxon>
        <taxon>Streptophyta</taxon>
        <taxon>Embryophyta</taxon>
        <taxon>Tracheophyta</taxon>
        <taxon>Spermatophyta</taxon>
        <taxon>Magnoliopsida</taxon>
        <taxon>eudicotyledons</taxon>
        <taxon>Gunneridae</taxon>
        <taxon>Pentapetalae</taxon>
        <taxon>rosids</taxon>
        <taxon>malvids</taxon>
        <taxon>Brassicales</taxon>
        <taxon>Brassicaceae</taxon>
        <taxon>Camelineae</taxon>
        <taxon>Arabidopsis</taxon>
    </lineage>
</organism>
<dbReference type="OrthoDB" id="1110381at2759"/>
<dbReference type="Pfam" id="PF24626">
    <property type="entry name" value="SH3_Tf2-1"/>
    <property type="match status" value="1"/>
</dbReference>
<dbReference type="Pfam" id="PF03732">
    <property type="entry name" value="Retrotrans_gag"/>
    <property type="match status" value="1"/>
</dbReference>
<dbReference type="InterPro" id="IPR005162">
    <property type="entry name" value="Retrotrans_gag_dom"/>
</dbReference>
<dbReference type="GO" id="GO:0006508">
    <property type="term" value="P:proteolysis"/>
    <property type="evidence" value="ECO:0007669"/>
    <property type="project" value="UniProtKB-KW"/>
</dbReference>
<accession>A0A8T1ZG55</accession>
<evidence type="ECO:0000256" key="3">
    <source>
        <dbReference type="ARBA" id="ARBA00022695"/>
    </source>
</evidence>
<dbReference type="GO" id="GO:0008233">
    <property type="term" value="F:peptidase activity"/>
    <property type="evidence" value="ECO:0007669"/>
    <property type="project" value="UniProtKB-KW"/>
</dbReference>
<gene>
    <name evidence="11" type="ORF">ISN44_As11g029950</name>
</gene>
<evidence type="ECO:0000256" key="5">
    <source>
        <dbReference type="ARBA" id="ARBA00022759"/>
    </source>
</evidence>
<dbReference type="Pfam" id="PF00078">
    <property type="entry name" value="RVT_1"/>
    <property type="match status" value="1"/>
</dbReference>
<dbReference type="Pfam" id="PF17921">
    <property type="entry name" value="Integrase_H2C2"/>
    <property type="match status" value="1"/>
</dbReference>
<evidence type="ECO:0000256" key="7">
    <source>
        <dbReference type="ARBA" id="ARBA00022918"/>
    </source>
</evidence>
<dbReference type="InterPro" id="IPR041588">
    <property type="entry name" value="Integrase_H2C2"/>
</dbReference>
<keyword evidence="4" id="KW-0540">Nuclease</keyword>
<feature type="region of interest" description="Disordered" evidence="8">
    <location>
        <begin position="1"/>
        <end position="25"/>
    </location>
</feature>
<evidence type="ECO:0000256" key="1">
    <source>
        <dbReference type="ARBA" id="ARBA00022670"/>
    </source>
</evidence>
<dbReference type="PANTHER" id="PTHR35046:SF9">
    <property type="entry name" value="RNA-DIRECTED DNA POLYMERASE"/>
    <property type="match status" value="1"/>
</dbReference>
<name>A0A8T1ZG55_ARASU</name>
<evidence type="ECO:0000259" key="9">
    <source>
        <dbReference type="PROSITE" id="PS50878"/>
    </source>
</evidence>
<feature type="region of interest" description="Disordered" evidence="8">
    <location>
        <begin position="189"/>
        <end position="209"/>
    </location>
</feature>
<protein>
    <submittedName>
        <fullName evidence="11">Reverse transcriptase domain</fullName>
    </submittedName>
</protein>
<proteinExistence type="predicted"/>
<evidence type="ECO:0000259" key="10">
    <source>
        <dbReference type="PROSITE" id="PS50994"/>
    </source>
</evidence>
<evidence type="ECO:0000313" key="12">
    <source>
        <dbReference type="Proteomes" id="UP000694251"/>
    </source>
</evidence>
<evidence type="ECO:0000256" key="6">
    <source>
        <dbReference type="ARBA" id="ARBA00022801"/>
    </source>
</evidence>
<dbReference type="PROSITE" id="PS50878">
    <property type="entry name" value="RT_POL"/>
    <property type="match status" value="1"/>
</dbReference>
<keyword evidence="2" id="KW-0808">Transferase</keyword>
<dbReference type="CDD" id="cd00303">
    <property type="entry name" value="retropepsin_like"/>
    <property type="match status" value="1"/>
</dbReference>
<dbReference type="CDD" id="cd09274">
    <property type="entry name" value="RNase_HI_RT_Ty3"/>
    <property type="match status" value="1"/>
</dbReference>
<keyword evidence="6" id="KW-0378">Hydrolase</keyword>
<evidence type="ECO:0000313" key="11">
    <source>
        <dbReference type="EMBL" id="KAG7556994.1"/>
    </source>
</evidence>
<dbReference type="GO" id="GO:0004519">
    <property type="term" value="F:endonuclease activity"/>
    <property type="evidence" value="ECO:0007669"/>
    <property type="project" value="UniProtKB-KW"/>
</dbReference>
<keyword evidence="1" id="KW-0645">Protease</keyword>
<evidence type="ECO:0000256" key="2">
    <source>
        <dbReference type="ARBA" id="ARBA00022679"/>
    </source>
</evidence>
<dbReference type="FunFam" id="3.30.70.270:FF:000020">
    <property type="entry name" value="Transposon Tf2-6 polyprotein-like Protein"/>
    <property type="match status" value="1"/>
</dbReference>
<dbReference type="InterPro" id="IPR041373">
    <property type="entry name" value="RT_RNaseH"/>
</dbReference>
<dbReference type="GO" id="GO:0003964">
    <property type="term" value="F:RNA-directed DNA polymerase activity"/>
    <property type="evidence" value="ECO:0007669"/>
    <property type="project" value="UniProtKB-KW"/>
</dbReference>
<keyword evidence="3" id="KW-0548">Nucleotidyltransferase</keyword>
<dbReference type="Proteomes" id="UP000694251">
    <property type="component" value="Chromosome 11"/>
</dbReference>
<keyword evidence="5" id="KW-0255">Endonuclease</keyword>
<reference evidence="11 12" key="1">
    <citation type="submission" date="2020-12" db="EMBL/GenBank/DDBJ databases">
        <title>Concerted genomic and epigenomic changes stabilize Arabidopsis allopolyploids.</title>
        <authorList>
            <person name="Chen Z."/>
        </authorList>
    </citation>
    <scope>NUCLEOTIDE SEQUENCE [LARGE SCALE GENOMIC DNA]</scope>
    <source>
        <strain evidence="11">As9502</strain>
        <tissue evidence="11">Leaf</tissue>
    </source>
</reference>
<dbReference type="CDD" id="cd01647">
    <property type="entry name" value="RT_LTR"/>
    <property type="match status" value="1"/>
</dbReference>
<dbReference type="FunFam" id="3.30.420.10:FF:000032">
    <property type="entry name" value="Retrovirus-related Pol polyprotein from transposon 297-like Protein"/>
    <property type="match status" value="1"/>
</dbReference>
<evidence type="ECO:0000256" key="4">
    <source>
        <dbReference type="ARBA" id="ARBA00022722"/>
    </source>
</evidence>
<feature type="domain" description="Reverse transcriptase" evidence="9">
    <location>
        <begin position="637"/>
        <end position="816"/>
    </location>
</feature>
<sequence length="1447" mass="167241">MKGRGKWSFDETVADTTAPHEPEEQLVPEEALLVPAGPLTRSRTKKLNQAINGLLKELDKKQEDVAQVSLMMITAQSARLRDFHLSWKYNSFPLHSAVTAHPFDRSSRTFDLALLPFRCTMVTSEDEESSTSSLERKILKSFTAAMATMIDEKLSALHLNQINPEPNQRQRQQQEEPRQYDEARNYYTHASSYNSQRRQRRERPPPRDLLGGIKLKIPAFHGTNNPDTYLEWEQKIELVFVCQECTEANKVKVSATEFYDYALSWWDQLVTSRRRAGDHPIETWNQLKTIMRKRFVPSHYHRELHQRLRNLIQGSKTVEEYFKEMETLMLRADIQEDGEAVMSRFMGGLNREIQDRLETQHYVELDEMLHKAVMFEQQIKRRNSRLSYGTIKPKYNSEKPSYQKERVCSLIIDGGSCTNVASRSMVEKLGLEVLKHPRPYSLQWLNKNGEMSVNEQVKVPLSIGKYQDEIVCDILPMDASHILLGRPWQSDRQVLHNGFTNRHTFEHNGRKTTLISMTPHEIYLDQLSMEQRAIKPTEPIDTKGKNKVGHKNNLLFVFKETLTCSTNPEPVLPSKIKLVLQEFKDVFPKDNPIGLPPIRGIEHQIDFVPGAPLSNRPAYRTNPTETKELERQVNELMDKGHIRESMSPCAVPVLLVPKKDGSWRMCVDCRAINNITVKYRHPIPRLDDMLDELHGSSIFSKIDLKSGYHQIRMKEGDEWKTAFKTKQGLYEWLVMPFGLTNAPSTFMRLMNHVLRKHFGVFVVVYFDDILVYSKNLEDHVMHLRLVLDLLRKEKLYANFKKCTFCTDNLVFRGFVVSADGIKVDEENVKAIREWPSPKNVSEVRSFHGVAGFYRRFVKDFSTIAAPLTEVIKKDVGFKWEAAQEDAFQTLKEKLTNSPILILPNFMKTFEIECDASGLGIGAVLMQDHKPIAFFSEKLGGATLNYPTYDKELYALVRALQTWQHYLWPKEFVIRTDHESLKHLKGQQKLNKRHARWVEFIETFPYVIKYKKGKDNVVADALSRREAHGGGLMGHFGVAKTYKVMQEHFHWPHMKRDVERLCERCATCKQAKAKVQPHGLYTPLPIPLHPWNDISMDFVVGLPRTRTGKDSIFVVVDRFSKMAHFIPFHKTDDASHVASLFFREVVRLHGIPKTIVSDRDTKFLSYFWKTLWSKLGTRLLFSTTCHPQSDGQTEVVNRTLSTLLRVLIKKNLKTWEDCLPHVEFAYNHSMHSATKFSPFEIVYGFKPTSRLDLMPLPLSERSSLDGKKKADLVKQVHKKAKENLEARTKLYEKYANKGRKEVIFNEGDQVWVHLRKERFPEERSSKLMTRIDGPFKVLKRINNNAYQLDLQGKYTVNGSFNVSDLLPFFADNSDLRSNPFQVGEDDETVADTTAPHEPEEQLVAEERLVPEEALIVPADPLTRSRTKKLNQAINGLLIELDKKQEDVA</sequence>
<dbReference type="GO" id="GO:0015074">
    <property type="term" value="P:DNA integration"/>
    <property type="evidence" value="ECO:0007669"/>
    <property type="project" value="InterPro"/>
</dbReference>
<dbReference type="InterPro" id="IPR056924">
    <property type="entry name" value="SH3_Tf2-1"/>
</dbReference>
<dbReference type="FunFam" id="3.10.10.10:FF:000007">
    <property type="entry name" value="Retrovirus-related Pol polyprotein from transposon 17.6-like Protein"/>
    <property type="match status" value="1"/>
</dbReference>
<keyword evidence="12" id="KW-1185">Reference proteome</keyword>
<keyword evidence="7 11" id="KW-0695">RNA-directed DNA polymerase</keyword>
<dbReference type="EMBL" id="JAEFBJ010000011">
    <property type="protein sequence ID" value="KAG7556994.1"/>
    <property type="molecule type" value="Genomic_DNA"/>
</dbReference>
<dbReference type="InterPro" id="IPR001584">
    <property type="entry name" value="Integrase_cat-core"/>
</dbReference>
<evidence type="ECO:0000256" key="8">
    <source>
        <dbReference type="SAM" id="MobiDB-lite"/>
    </source>
</evidence>
<feature type="domain" description="Integrase catalytic" evidence="10">
    <location>
        <begin position="1085"/>
        <end position="1245"/>
    </location>
</feature>
<comment type="caution">
    <text evidence="11">The sequence shown here is derived from an EMBL/GenBank/DDBJ whole genome shotgun (WGS) entry which is preliminary data.</text>
</comment>
<dbReference type="PANTHER" id="PTHR35046">
    <property type="entry name" value="ZINC KNUCKLE (CCHC-TYPE) FAMILY PROTEIN"/>
    <property type="match status" value="1"/>
</dbReference>
<dbReference type="PROSITE" id="PS50994">
    <property type="entry name" value="INTEGRASE"/>
    <property type="match status" value="1"/>
</dbReference>
<dbReference type="Pfam" id="PF17917">
    <property type="entry name" value="RT_RNaseH"/>
    <property type="match status" value="1"/>
</dbReference>